<dbReference type="Pfam" id="PF01553">
    <property type="entry name" value="Acyltransferase"/>
    <property type="match status" value="1"/>
</dbReference>
<reference evidence="3" key="1">
    <citation type="journal article" date="2019" name="Int. J. Syst. Evol. Microbiol.">
        <title>The Global Catalogue of Microorganisms (GCM) 10K type strain sequencing project: providing services to taxonomists for standard genome sequencing and annotation.</title>
        <authorList>
            <consortium name="The Broad Institute Genomics Platform"/>
            <consortium name="The Broad Institute Genome Sequencing Center for Infectious Disease"/>
            <person name="Wu L."/>
            <person name="Ma J."/>
        </authorList>
    </citation>
    <scope>NUCLEOTIDE SEQUENCE [LARGE SCALE GENOMIC DNA]</scope>
    <source>
        <strain evidence="3">KCTC 42424</strain>
    </source>
</reference>
<name>A0ABV7VTW6_9GAMM</name>
<comment type="caution">
    <text evidence="2">The sequence shown here is derived from an EMBL/GenBank/DDBJ whole genome shotgun (WGS) entry which is preliminary data.</text>
</comment>
<accession>A0ABV7VTW6</accession>
<gene>
    <name evidence="2" type="ORF">ACFOMG_05305</name>
</gene>
<evidence type="ECO:0000259" key="1">
    <source>
        <dbReference type="Pfam" id="PF01553"/>
    </source>
</evidence>
<feature type="domain" description="Phospholipid/glycerol acyltransferase" evidence="1">
    <location>
        <begin position="89"/>
        <end position="200"/>
    </location>
</feature>
<evidence type="ECO:0000313" key="3">
    <source>
        <dbReference type="Proteomes" id="UP001595722"/>
    </source>
</evidence>
<dbReference type="InterPro" id="IPR002123">
    <property type="entry name" value="Plipid/glycerol_acylTrfase"/>
</dbReference>
<dbReference type="PANTHER" id="PTHR30068:SF3">
    <property type="entry name" value="PHOSPHOLIPID_GLYCEROL ACYLTRANSFERASE DOMAIN-CONTAINING PROTEIN"/>
    <property type="match status" value="1"/>
</dbReference>
<evidence type="ECO:0000313" key="2">
    <source>
        <dbReference type="EMBL" id="MFC3679528.1"/>
    </source>
</evidence>
<keyword evidence="3" id="KW-1185">Reference proteome</keyword>
<dbReference type="EMBL" id="JBHRYB010000005">
    <property type="protein sequence ID" value="MFC3679528.1"/>
    <property type="molecule type" value="Genomic_DNA"/>
</dbReference>
<dbReference type="RefSeq" id="WP_376865239.1">
    <property type="nucleotide sequence ID" value="NZ_JBHRYB010000005.1"/>
</dbReference>
<dbReference type="GO" id="GO:0016746">
    <property type="term" value="F:acyltransferase activity"/>
    <property type="evidence" value="ECO:0007669"/>
    <property type="project" value="UniProtKB-KW"/>
</dbReference>
<organism evidence="2 3">
    <name type="scientific">Bacterioplanoides pacificum</name>
    <dbReference type="NCBI Taxonomy" id="1171596"/>
    <lineage>
        <taxon>Bacteria</taxon>
        <taxon>Pseudomonadati</taxon>
        <taxon>Pseudomonadota</taxon>
        <taxon>Gammaproteobacteria</taxon>
        <taxon>Oceanospirillales</taxon>
        <taxon>Oceanospirillaceae</taxon>
        <taxon>Bacterioplanoides</taxon>
    </lineage>
</organism>
<dbReference type="Proteomes" id="UP001595722">
    <property type="component" value="Unassembled WGS sequence"/>
</dbReference>
<protein>
    <submittedName>
        <fullName evidence="2">1-acyl-sn-glycerol-3-phosphate acyltransferase</fullName>
    </submittedName>
</protein>
<dbReference type="SUPFAM" id="SSF69593">
    <property type="entry name" value="Glycerol-3-phosphate (1)-acyltransferase"/>
    <property type="match status" value="1"/>
</dbReference>
<keyword evidence="2" id="KW-0808">Transferase</keyword>
<keyword evidence="2" id="KW-0012">Acyltransferase</keyword>
<dbReference type="PANTHER" id="PTHR30068">
    <property type="entry name" value="URONATE ISOMERASE"/>
    <property type="match status" value="1"/>
</dbReference>
<proteinExistence type="predicted"/>
<sequence>MSDIYADIRPFNDNEVKAVLERLAASEELVGALLKQRFPGWPAAVLLALRPLFHWRLRAQLQRLTSVEKFQMWLEPQIEQLLQRSTSVVEVSGLENLDPGKAHVWISNHRDIAMDPTMINYSLHQAGWPTSRIAIGDNLLQNPDVADVMRLNKSFVVKRSIANKRQKLRELQRLSGYIRHSAEQGQSVWIAQREGRAKDNRDKTDTAVLKMLALHGRERNESFAETMQQLNPVPVSIQYEWDPCDQLKAAELVAVAQCGDYSKADDEDVRSILLGLTGQKGRVKVNFGQPLATAQLQDADMMAAAIDQQIAEMAEIWPVHQAALSLLRQQWPQHDWPELADNSDIAAKRQQLLQRLAGNDDVIRRQMLENYAAPLLLPVAP</sequence>